<feature type="transmembrane region" description="Helical" evidence="5">
    <location>
        <begin position="175"/>
        <end position="198"/>
    </location>
</feature>
<evidence type="ECO:0000256" key="3">
    <source>
        <dbReference type="ARBA" id="ARBA00023136"/>
    </source>
</evidence>
<dbReference type="Pfam" id="PF07690">
    <property type="entry name" value="MFS_1"/>
    <property type="match status" value="1"/>
</dbReference>
<dbReference type="InterPro" id="IPR011701">
    <property type="entry name" value="MFS"/>
</dbReference>
<dbReference type="EMBL" id="VUKA01000004">
    <property type="protein sequence ID" value="KAA2213252.1"/>
    <property type="molecule type" value="Genomic_DNA"/>
</dbReference>
<evidence type="ECO:0000256" key="5">
    <source>
        <dbReference type="SAM" id="Phobius"/>
    </source>
</evidence>
<proteinExistence type="predicted"/>
<dbReference type="OrthoDB" id="9812574at2"/>
<protein>
    <submittedName>
        <fullName evidence="7">MFS transporter</fullName>
    </submittedName>
</protein>
<dbReference type="Proteomes" id="UP000322110">
    <property type="component" value="Unassembled WGS sequence"/>
</dbReference>
<feature type="transmembrane region" description="Helical" evidence="5">
    <location>
        <begin position="118"/>
        <end position="139"/>
    </location>
</feature>
<comment type="caution">
    <text evidence="7">The sequence shown here is derived from an EMBL/GenBank/DDBJ whole genome shotgun (WGS) entry which is preliminary data.</text>
</comment>
<feature type="transmembrane region" description="Helical" evidence="5">
    <location>
        <begin position="210"/>
        <end position="229"/>
    </location>
</feature>
<dbReference type="PANTHER" id="PTHR23539">
    <property type="entry name" value="MFS TRANSPORTER"/>
    <property type="match status" value="1"/>
</dbReference>
<keyword evidence="3 5" id="KW-0472">Membrane</keyword>
<feature type="transmembrane region" description="Helical" evidence="5">
    <location>
        <begin position="449"/>
        <end position="472"/>
    </location>
</feature>
<dbReference type="AlphaFoldDB" id="A0A5B2TFH7"/>
<evidence type="ECO:0000259" key="6">
    <source>
        <dbReference type="PROSITE" id="PS50850"/>
    </source>
</evidence>
<feature type="transmembrane region" description="Helical" evidence="5">
    <location>
        <begin position="146"/>
        <end position="169"/>
    </location>
</feature>
<feature type="transmembrane region" description="Helical" evidence="5">
    <location>
        <begin position="368"/>
        <end position="386"/>
    </location>
</feature>
<gene>
    <name evidence="7" type="ORF">F0Q34_11565</name>
</gene>
<evidence type="ECO:0000256" key="2">
    <source>
        <dbReference type="ARBA" id="ARBA00022989"/>
    </source>
</evidence>
<dbReference type="PANTHER" id="PTHR23539:SF1">
    <property type="entry name" value="MAJOR FACILITATOR SUPERFAMILY (MFS) PROFILE DOMAIN-CONTAINING PROTEIN"/>
    <property type="match status" value="1"/>
</dbReference>
<dbReference type="GO" id="GO:0022857">
    <property type="term" value="F:transmembrane transporter activity"/>
    <property type="evidence" value="ECO:0007669"/>
    <property type="project" value="InterPro"/>
</dbReference>
<sequence length="494" mass="49956">MPAAPRTPSPPTRRNSISACSAGAPAEAPPPAHGKGPFRASRRQDASRGAAFAVTCALHGGRPAITGRPLERFSSLVSPRRHLVLITFFTGNIQGGLGPFLATWLAQTRSWGPESIGWLNTLVGLGGLALSGPAGALVDRLKLPRLLLALACGAILAGTMLLLVAHGFLGVLAAHGMATIGGILVLPAVTAFTLGIVGKKDFPRQHGRNEAFNHAGILFSALMIVGGATLIGPDIALFVMAAMALGAIVAVAVAPGKAWSAARASGEEDADDEAETGKAGEKQEGSEDQVSPLKAVLTDRRLLTLAVVLALFSLGNGAMLSLVGQRVAAAGGSATAWTAGYVMAAQLTMIPVALWGGAWAEKHGGRPLMLVACAALGARALLAAWITDPLWLVPVQVLDGIASGLIGVAVPVVVADASWGSGRTQTALGAVYSVQGLGGQLSHVVGGTLVAWVGWHAAFLALALPVGGALLLSLGLGGHGRQGAEGEESTAQPA</sequence>
<evidence type="ECO:0000313" key="8">
    <source>
        <dbReference type="Proteomes" id="UP000322110"/>
    </source>
</evidence>
<feature type="transmembrane region" description="Helical" evidence="5">
    <location>
        <begin position="336"/>
        <end position="356"/>
    </location>
</feature>
<reference evidence="7 8" key="1">
    <citation type="journal article" date="2015" name="Int. J. Syst. Evol. Microbiol.">
        <title>Roseomonas oryzae sp. nov., isolated from paddy rhizosphere soil.</title>
        <authorList>
            <person name="Ramaprasad E.V."/>
            <person name="Sasikala Ch."/>
            <person name="Ramana Ch.V."/>
        </authorList>
    </citation>
    <scope>NUCLEOTIDE SEQUENCE [LARGE SCALE GENOMIC DNA]</scope>
    <source>
        <strain evidence="7 8">KCTC 42542</strain>
    </source>
</reference>
<feature type="transmembrane region" description="Helical" evidence="5">
    <location>
        <begin position="235"/>
        <end position="254"/>
    </location>
</feature>
<feature type="compositionally biased region" description="Pro residues" evidence="4">
    <location>
        <begin position="1"/>
        <end position="11"/>
    </location>
</feature>
<evidence type="ECO:0000313" key="7">
    <source>
        <dbReference type="EMBL" id="KAA2213252.1"/>
    </source>
</evidence>
<dbReference type="InterPro" id="IPR036259">
    <property type="entry name" value="MFS_trans_sf"/>
</dbReference>
<feature type="region of interest" description="Disordered" evidence="4">
    <location>
        <begin position="1"/>
        <end position="44"/>
    </location>
</feature>
<name>A0A5B2TFH7_9PROT</name>
<dbReference type="SUPFAM" id="SSF103473">
    <property type="entry name" value="MFS general substrate transporter"/>
    <property type="match status" value="1"/>
</dbReference>
<dbReference type="PROSITE" id="PS50850">
    <property type="entry name" value="MFS"/>
    <property type="match status" value="1"/>
</dbReference>
<evidence type="ECO:0000256" key="1">
    <source>
        <dbReference type="ARBA" id="ARBA00022692"/>
    </source>
</evidence>
<evidence type="ECO:0000256" key="4">
    <source>
        <dbReference type="SAM" id="MobiDB-lite"/>
    </source>
</evidence>
<organism evidence="7 8">
    <name type="scientific">Teichococcus oryzae</name>
    <dbReference type="NCBI Taxonomy" id="1608942"/>
    <lineage>
        <taxon>Bacteria</taxon>
        <taxon>Pseudomonadati</taxon>
        <taxon>Pseudomonadota</taxon>
        <taxon>Alphaproteobacteria</taxon>
        <taxon>Acetobacterales</taxon>
        <taxon>Roseomonadaceae</taxon>
        <taxon>Roseomonas</taxon>
    </lineage>
</organism>
<accession>A0A5B2TFH7</accession>
<feature type="domain" description="Major facilitator superfamily (MFS) profile" evidence="6">
    <location>
        <begin position="301"/>
        <end position="494"/>
    </location>
</feature>
<dbReference type="InterPro" id="IPR020846">
    <property type="entry name" value="MFS_dom"/>
</dbReference>
<keyword evidence="8" id="KW-1185">Reference proteome</keyword>
<keyword evidence="1 5" id="KW-0812">Transmembrane</keyword>
<feature type="region of interest" description="Disordered" evidence="4">
    <location>
        <begin position="264"/>
        <end position="291"/>
    </location>
</feature>
<feature type="transmembrane region" description="Helical" evidence="5">
    <location>
        <begin position="83"/>
        <end position="106"/>
    </location>
</feature>
<feature type="transmembrane region" description="Helical" evidence="5">
    <location>
        <begin position="302"/>
        <end position="324"/>
    </location>
</feature>
<keyword evidence="2 5" id="KW-1133">Transmembrane helix</keyword>
<feature type="compositionally biased region" description="Basic and acidic residues" evidence="4">
    <location>
        <begin position="275"/>
        <end position="285"/>
    </location>
</feature>
<dbReference type="Gene3D" id="1.20.1250.20">
    <property type="entry name" value="MFS general substrate transporter like domains"/>
    <property type="match status" value="2"/>
</dbReference>